<feature type="transmembrane region" description="Helical" evidence="1">
    <location>
        <begin position="222"/>
        <end position="242"/>
    </location>
</feature>
<feature type="transmembrane region" description="Helical" evidence="1">
    <location>
        <begin position="181"/>
        <end position="201"/>
    </location>
</feature>
<dbReference type="EMBL" id="DYVF01000052">
    <property type="protein sequence ID" value="HJG31541.1"/>
    <property type="molecule type" value="Genomic_DNA"/>
</dbReference>
<reference evidence="2" key="2">
    <citation type="submission" date="2021-09" db="EMBL/GenBank/DDBJ databases">
        <authorList>
            <person name="Gilroy R."/>
        </authorList>
    </citation>
    <scope>NUCLEOTIDE SEQUENCE</scope>
    <source>
        <strain evidence="2">ChiGjej2B2-7701</strain>
    </source>
</reference>
<dbReference type="Proteomes" id="UP000746751">
    <property type="component" value="Unassembled WGS sequence"/>
</dbReference>
<feature type="transmembrane region" description="Helical" evidence="1">
    <location>
        <begin position="254"/>
        <end position="274"/>
    </location>
</feature>
<feature type="transmembrane region" description="Helical" evidence="1">
    <location>
        <begin position="27"/>
        <end position="53"/>
    </location>
</feature>
<keyword evidence="1" id="KW-1133">Transmembrane helix</keyword>
<evidence type="ECO:0000313" key="2">
    <source>
        <dbReference type="EMBL" id="HJG31541.1"/>
    </source>
</evidence>
<name>A0A921LR11_9ACTN</name>
<keyword evidence="1" id="KW-0472">Membrane</keyword>
<dbReference type="Pfam" id="PF09991">
    <property type="entry name" value="DUF2232"/>
    <property type="match status" value="1"/>
</dbReference>
<dbReference type="AlphaFoldDB" id="A0A921LR11"/>
<protein>
    <submittedName>
        <fullName evidence="2">YybS family protein</fullName>
    </submittedName>
</protein>
<accession>A0A921LR11</accession>
<keyword evidence="1" id="KW-0812">Transmembrane</keyword>
<organism evidence="2 3">
    <name type="scientific">Collinsella ihumii</name>
    <dbReference type="NCBI Taxonomy" id="1720204"/>
    <lineage>
        <taxon>Bacteria</taxon>
        <taxon>Bacillati</taxon>
        <taxon>Actinomycetota</taxon>
        <taxon>Coriobacteriia</taxon>
        <taxon>Coriobacteriales</taxon>
        <taxon>Coriobacteriaceae</taxon>
        <taxon>Collinsella</taxon>
    </lineage>
</organism>
<comment type="caution">
    <text evidence="2">The sequence shown here is derived from an EMBL/GenBank/DDBJ whole genome shotgun (WGS) entry which is preliminary data.</text>
</comment>
<feature type="transmembrane region" description="Helical" evidence="1">
    <location>
        <begin position="115"/>
        <end position="136"/>
    </location>
</feature>
<gene>
    <name evidence="2" type="ORF">K8U80_09135</name>
</gene>
<feature type="transmembrane region" description="Helical" evidence="1">
    <location>
        <begin position="90"/>
        <end position="108"/>
    </location>
</feature>
<dbReference type="InterPro" id="IPR018710">
    <property type="entry name" value="DUF2232"/>
</dbReference>
<evidence type="ECO:0000313" key="3">
    <source>
        <dbReference type="Proteomes" id="UP000746751"/>
    </source>
</evidence>
<feature type="transmembrane region" description="Helical" evidence="1">
    <location>
        <begin position="286"/>
        <end position="307"/>
    </location>
</feature>
<proteinExistence type="predicted"/>
<feature type="transmembrane region" description="Helical" evidence="1">
    <location>
        <begin position="65"/>
        <end position="84"/>
    </location>
</feature>
<evidence type="ECO:0000256" key="1">
    <source>
        <dbReference type="SAM" id="Phobius"/>
    </source>
</evidence>
<sequence length="327" mass="34878">MQDGSQDPQRGAMVPTDPASHAVAPSILHGTLMLVLGCIAAMFLPFVGVLLIAYGMRELAEAKGLRGLALALALCAGLVLISLFSDVNASILLAPMMVSCLGVVFCMWRGATVTNISVAIAIAALASFGIDAAIAASSGDSIHDIATSYFADSLRVSAGSDIEGDLLFRQIGYLIEAMWPFMYVSSASLDALVAGIGSYLMHTRSTGRPKRPSLSNFDAPMWSVGVLSIAIVCLGASFTGFAEAGILRTISATALMSIRIIFACQGFGVVNAWMSRKRIGCATRTLSIFFIFWSEMMFFIMSIVGLIDVWANFRKLPRNGSYIQEQQ</sequence>
<reference evidence="2" key="1">
    <citation type="journal article" date="2021" name="PeerJ">
        <title>Extensive microbial diversity within the chicken gut microbiome revealed by metagenomics and culture.</title>
        <authorList>
            <person name="Gilroy R."/>
            <person name="Ravi A."/>
            <person name="Getino M."/>
            <person name="Pursley I."/>
            <person name="Horton D.L."/>
            <person name="Alikhan N.F."/>
            <person name="Baker D."/>
            <person name="Gharbi K."/>
            <person name="Hall N."/>
            <person name="Watson M."/>
            <person name="Adriaenssens E.M."/>
            <person name="Foster-Nyarko E."/>
            <person name="Jarju S."/>
            <person name="Secka A."/>
            <person name="Antonio M."/>
            <person name="Oren A."/>
            <person name="Chaudhuri R.R."/>
            <person name="La Ragione R."/>
            <person name="Hildebrand F."/>
            <person name="Pallen M.J."/>
        </authorList>
    </citation>
    <scope>NUCLEOTIDE SEQUENCE</scope>
    <source>
        <strain evidence="2">ChiGjej2B2-7701</strain>
    </source>
</reference>